<organism evidence="7 8">
    <name type="scientific">Sphaerisporangium dianthi</name>
    <dbReference type="NCBI Taxonomy" id="1436120"/>
    <lineage>
        <taxon>Bacteria</taxon>
        <taxon>Bacillati</taxon>
        <taxon>Actinomycetota</taxon>
        <taxon>Actinomycetes</taxon>
        <taxon>Streptosporangiales</taxon>
        <taxon>Streptosporangiaceae</taxon>
        <taxon>Sphaerisporangium</taxon>
    </lineage>
</organism>
<dbReference type="HAMAP" id="MF_01609">
    <property type="entry name" value="Glu_cys_ligase_2"/>
    <property type="match status" value="1"/>
</dbReference>
<dbReference type="Pfam" id="PF04107">
    <property type="entry name" value="GCS2"/>
    <property type="match status" value="1"/>
</dbReference>
<reference evidence="8" key="1">
    <citation type="journal article" date="2019" name="Int. J. Syst. Evol. Microbiol.">
        <title>The Global Catalogue of Microorganisms (GCM) 10K type strain sequencing project: providing services to taxonomists for standard genome sequencing and annotation.</title>
        <authorList>
            <consortium name="The Broad Institute Genomics Platform"/>
            <consortium name="The Broad Institute Genome Sequencing Center for Infectious Disease"/>
            <person name="Wu L."/>
            <person name="Ma J."/>
        </authorList>
    </citation>
    <scope>NUCLEOTIDE SEQUENCE [LARGE SCALE GENOMIC DNA]</scope>
    <source>
        <strain evidence="8">CGMCC 4.7132</strain>
    </source>
</reference>
<evidence type="ECO:0000256" key="1">
    <source>
        <dbReference type="ARBA" id="ARBA00022598"/>
    </source>
</evidence>
<dbReference type="InterPro" id="IPR011793">
    <property type="entry name" value="YbdK"/>
</dbReference>
<dbReference type="NCBIfam" id="TIGR02050">
    <property type="entry name" value="gshA_cyan_rel"/>
    <property type="match status" value="1"/>
</dbReference>
<proteinExistence type="inferred from homology"/>
<dbReference type="SUPFAM" id="SSF55931">
    <property type="entry name" value="Glutamine synthetase/guanido kinase"/>
    <property type="match status" value="1"/>
</dbReference>
<keyword evidence="3 5" id="KW-0067">ATP-binding</keyword>
<dbReference type="RefSeq" id="WP_380851350.1">
    <property type="nucleotide sequence ID" value="NZ_JBHSFP010000050.1"/>
</dbReference>
<dbReference type="InterPro" id="IPR051680">
    <property type="entry name" value="ATP-dep_Glu-Cys_Ligase-2"/>
</dbReference>
<evidence type="ECO:0000256" key="5">
    <source>
        <dbReference type="HAMAP-Rule" id="MF_01609"/>
    </source>
</evidence>
<dbReference type="Gene3D" id="3.30.590.20">
    <property type="match status" value="1"/>
</dbReference>
<comment type="function">
    <text evidence="5">ATP-dependent carboxylate-amine ligase which exhibits weak glutamate--cysteine ligase activity.</text>
</comment>
<accession>A0ABV9CUF0</accession>
<dbReference type="Proteomes" id="UP001596004">
    <property type="component" value="Unassembled WGS sequence"/>
</dbReference>
<dbReference type="PANTHER" id="PTHR34595">
    <property type="entry name" value="BLR5612 PROTEIN"/>
    <property type="match status" value="1"/>
</dbReference>
<sequence length="853" mass="93312">MSGLGESIAVGVEEEFHVVDLETRHLVPRAESLLERLPQKRFTHELQRSVVESNSRPYVRLEDLGQDLTALRRTVVEAADGLGLGIVAAGTVPLVDPAALKISPDARYEKMLEDYQLLTREQLICGAQVHVDVANRDLAVEVAHRVARWLPPLLAFSASSPYWMGADSGYASSRTLVWQRWPTTGPVRRFSSAAEYDQMVADLVRSGVITDPGMIYFDVRPSAHLPTVEMRMCDACPRVEDVVLMAGVFRAVVMRELQAIEDDGPVQQEVPMEMVRAATWRSARSGLEGALVDPSDGTARPAAEVIRRMLDGLRPQLEATGDWESVTTLAEYALGRGSSAERQRQIIAHGGTFADVVDRLVAVTRSDGWQAEFGGPIPRLTTELLGDYQAVQDEAVIAGIVREPYQPILQVLDKLGSAELCRREGVRDAYMKQIGMNFRVESEEERQERTLDRDGVASGRKMPLDLTPRLIAGDDWAKISEGMPQRVRALEAFLHDVYGRREVIKDQVIPAWIVDEAPGYRAAGWRVHSAATRCSVAGLDVARDGAGRWVVLEDNLRVPSGIGYAVGNRRTAVQALPELDRAGVLDPEGAAGLLREALLAASPSADPVIGVVTSGPSDPAYYEHRTLAEEMDVVLVEPGDLAVRDGVVYAAGRRVDVLYRRIDEDDLLGGPLGAALLDATESGALTLANAPGNGVADDKSLYRYVPRLIDYYLGERPLLANVPTYLCREPEDRGQVLDRLSELVVKPVDGYGGQGVIIGAHASARELDEVRERILAEPERWVAQETIALSTHPTFDGERMRPHAVDLRGFVFLGERPVVPQAALTRVAPPGSMIVNSSQGGGAKDTWLMRESL</sequence>
<dbReference type="SUPFAM" id="SSF56059">
    <property type="entry name" value="Glutathione synthetase ATP-binding domain-like"/>
    <property type="match status" value="1"/>
</dbReference>
<comment type="caution">
    <text evidence="7">The sequence shown here is derived from an EMBL/GenBank/DDBJ whole genome shotgun (WGS) entry which is preliminary data.</text>
</comment>
<dbReference type="Pfam" id="PF14403">
    <property type="entry name" value="CP_ATPgrasp_2"/>
    <property type="match status" value="1"/>
</dbReference>
<dbReference type="Gene3D" id="3.40.50.11290">
    <property type="match status" value="1"/>
</dbReference>
<evidence type="ECO:0000256" key="2">
    <source>
        <dbReference type="ARBA" id="ARBA00022741"/>
    </source>
</evidence>
<evidence type="ECO:0000256" key="4">
    <source>
        <dbReference type="ARBA" id="ARBA00048819"/>
    </source>
</evidence>
<dbReference type="PANTHER" id="PTHR34595:SF7">
    <property type="entry name" value="SLL1039 PROTEIN"/>
    <property type="match status" value="1"/>
</dbReference>
<keyword evidence="8" id="KW-1185">Reference proteome</keyword>
<evidence type="ECO:0000256" key="3">
    <source>
        <dbReference type="ARBA" id="ARBA00022840"/>
    </source>
</evidence>
<dbReference type="InterPro" id="IPR014746">
    <property type="entry name" value="Gln_synth/guanido_kin_cat_dom"/>
</dbReference>
<dbReference type="InterPro" id="IPR006336">
    <property type="entry name" value="GCS2"/>
</dbReference>
<evidence type="ECO:0000259" key="6">
    <source>
        <dbReference type="Pfam" id="PF14403"/>
    </source>
</evidence>
<evidence type="ECO:0000313" key="7">
    <source>
        <dbReference type="EMBL" id="MFC4536598.1"/>
    </source>
</evidence>
<name>A0ABV9CUF0_9ACTN</name>
<keyword evidence="2 5" id="KW-0547">Nucleotide-binding</keyword>
<protein>
    <recommendedName>
        <fullName evidence="5">Putative glutamate--cysteine ligase 2</fullName>
        <ecNumber evidence="5">6.3.2.2</ecNumber>
    </recommendedName>
    <alternativeName>
        <fullName evidence="5">Gamma-glutamylcysteine synthetase 2</fullName>
        <shortName evidence="5">GCS 2</shortName>
        <shortName evidence="5">Gamma-GCS 2</shortName>
    </alternativeName>
</protein>
<feature type="domain" description="Circularly permuted ATP-grasp type 2" evidence="6">
    <location>
        <begin position="468"/>
        <end position="828"/>
    </location>
</feature>
<dbReference type="InterPro" id="IPR025841">
    <property type="entry name" value="CP_ATPgrasp_2"/>
</dbReference>
<dbReference type="GO" id="GO:0004357">
    <property type="term" value="F:glutamate-cysteine ligase activity"/>
    <property type="evidence" value="ECO:0007669"/>
    <property type="project" value="UniProtKB-EC"/>
</dbReference>
<dbReference type="Gene3D" id="3.30.1490.270">
    <property type="match status" value="1"/>
</dbReference>
<dbReference type="NCBIfam" id="NF010041">
    <property type="entry name" value="PRK13517.1-1"/>
    <property type="match status" value="1"/>
</dbReference>
<dbReference type="EC" id="6.3.2.2" evidence="5"/>
<gene>
    <name evidence="7" type="ORF">ACFO60_38010</name>
</gene>
<evidence type="ECO:0000313" key="8">
    <source>
        <dbReference type="Proteomes" id="UP001596004"/>
    </source>
</evidence>
<keyword evidence="1 5" id="KW-0436">Ligase</keyword>
<comment type="catalytic activity">
    <reaction evidence="4 5">
        <text>L-cysteine + L-glutamate + ATP = gamma-L-glutamyl-L-cysteine + ADP + phosphate + H(+)</text>
        <dbReference type="Rhea" id="RHEA:13285"/>
        <dbReference type="ChEBI" id="CHEBI:15378"/>
        <dbReference type="ChEBI" id="CHEBI:29985"/>
        <dbReference type="ChEBI" id="CHEBI:30616"/>
        <dbReference type="ChEBI" id="CHEBI:35235"/>
        <dbReference type="ChEBI" id="CHEBI:43474"/>
        <dbReference type="ChEBI" id="CHEBI:58173"/>
        <dbReference type="ChEBI" id="CHEBI:456216"/>
        <dbReference type="EC" id="6.3.2.2"/>
    </reaction>
</comment>
<comment type="similarity">
    <text evidence="5">Belongs to the glutamate--cysteine ligase type 2 family. YbdK subfamily.</text>
</comment>
<dbReference type="EMBL" id="JBHSFP010000050">
    <property type="protein sequence ID" value="MFC4536598.1"/>
    <property type="molecule type" value="Genomic_DNA"/>
</dbReference>